<feature type="transmembrane region" description="Helical" evidence="6">
    <location>
        <begin position="156"/>
        <end position="175"/>
    </location>
</feature>
<dbReference type="InterPro" id="IPR037185">
    <property type="entry name" value="EmrE-like"/>
</dbReference>
<dbReference type="OrthoDB" id="4167046at2"/>
<feature type="transmembrane region" description="Helical" evidence="6">
    <location>
        <begin position="219"/>
        <end position="238"/>
    </location>
</feature>
<dbReference type="InterPro" id="IPR050638">
    <property type="entry name" value="AA-Vitamin_Transporters"/>
</dbReference>
<protein>
    <recommendedName>
        <fullName evidence="7">EamA domain-containing protein</fullName>
    </recommendedName>
</protein>
<keyword evidence="3 6" id="KW-0812">Transmembrane</keyword>
<feature type="domain" description="EamA" evidence="7">
    <location>
        <begin position="156"/>
        <end position="292"/>
    </location>
</feature>
<evidence type="ECO:0000256" key="4">
    <source>
        <dbReference type="ARBA" id="ARBA00022989"/>
    </source>
</evidence>
<evidence type="ECO:0000256" key="6">
    <source>
        <dbReference type="SAM" id="Phobius"/>
    </source>
</evidence>
<proteinExistence type="predicted"/>
<dbReference type="Proteomes" id="UP000002383">
    <property type="component" value="Chromosome"/>
</dbReference>
<name>B8GTI5_THISH</name>
<dbReference type="eggNOG" id="COG0697">
    <property type="taxonomic scope" value="Bacteria"/>
</dbReference>
<dbReference type="InterPro" id="IPR000620">
    <property type="entry name" value="EamA_dom"/>
</dbReference>
<evidence type="ECO:0000256" key="2">
    <source>
        <dbReference type="ARBA" id="ARBA00022475"/>
    </source>
</evidence>
<dbReference type="PANTHER" id="PTHR32322">
    <property type="entry name" value="INNER MEMBRANE TRANSPORTER"/>
    <property type="match status" value="1"/>
</dbReference>
<keyword evidence="5 6" id="KW-0472">Membrane</keyword>
<feature type="transmembrane region" description="Helical" evidence="6">
    <location>
        <begin position="276"/>
        <end position="296"/>
    </location>
</feature>
<dbReference type="Pfam" id="PF00892">
    <property type="entry name" value="EamA"/>
    <property type="match status" value="2"/>
</dbReference>
<keyword evidence="2" id="KW-1003">Cell membrane</keyword>
<dbReference type="KEGG" id="tgr:Tgr7_0144"/>
<evidence type="ECO:0000256" key="5">
    <source>
        <dbReference type="ARBA" id="ARBA00023136"/>
    </source>
</evidence>
<feature type="transmembrane region" description="Helical" evidence="6">
    <location>
        <begin position="97"/>
        <end position="118"/>
    </location>
</feature>
<comment type="subcellular location">
    <subcellularLocation>
        <location evidence="1">Cell membrane</location>
        <topology evidence="1">Multi-pass membrane protein</topology>
    </subcellularLocation>
</comment>
<dbReference type="HOGENOM" id="CLU_033863_4_4_6"/>
<feature type="domain" description="EamA" evidence="7">
    <location>
        <begin position="10"/>
        <end position="141"/>
    </location>
</feature>
<gene>
    <name evidence="8" type="ordered locus">Tgr7_0144</name>
</gene>
<dbReference type="EMBL" id="CP001339">
    <property type="protein sequence ID" value="ACL71245.1"/>
    <property type="molecule type" value="Genomic_DNA"/>
</dbReference>
<feature type="transmembrane region" description="Helical" evidence="6">
    <location>
        <begin position="250"/>
        <end position="270"/>
    </location>
</feature>
<feature type="transmembrane region" description="Helical" evidence="6">
    <location>
        <begin position="71"/>
        <end position="91"/>
    </location>
</feature>
<keyword evidence="9" id="KW-1185">Reference proteome</keyword>
<dbReference type="STRING" id="396588.Tgr7_0144"/>
<organism evidence="8 9">
    <name type="scientific">Thioalkalivibrio sulfidiphilus (strain HL-EbGR7)</name>
    <dbReference type="NCBI Taxonomy" id="396588"/>
    <lineage>
        <taxon>Bacteria</taxon>
        <taxon>Pseudomonadati</taxon>
        <taxon>Pseudomonadota</taxon>
        <taxon>Gammaproteobacteria</taxon>
        <taxon>Chromatiales</taxon>
        <taxon>Ectothiorhodospiraceae</taxon>
        <taxon>Thioalkalivibrio</taxon>
    </lineage>
</organism>
<dbReference type="GO" id="GO:0005886">
    <property type="term" value="C:plasma membrane"/>
    <property type="evidence" value="ECO:0007669"/>
    <property type="project" value="UniProtKB-SubCell"/>
</dbReference>
<dbReference type="SUPFAM" id="SSF103481">
    <property type="entry name" value="Multidrug resistance efflux transporter EmrE"/>
    <property type="match status" value="2"/>
</dbReference>
<evidence type="ECO:0000313" key="9">
    <source>
        <dbReference type="Proteomes" id="UP000002383"/>
    </source>
</evidence>
<dbReference type="PANTHER" id="PTHR32322:SF18">
    <property type="entry name" value="S-ADENOSYLMETHIONINE_S-ADENOSYLHOMOCYSTEINE TRANSPORTER"/>
    <property type="match status" value="1"/>
</dbReference>
<feature type="transmembrane region" description="Helical" evidence="6">
    <location>
        <begin position="125"/>
        <end position="144"/>
    </location>
</feature>
<evidence type="ECO:0000256" key="1">
    <source>
        <dbReference type="ARBA" id="ARBA00004651"/>
    </source>
</evidence>
<evidence type="ECO:0000259" key="7">
    <source>
        <dbReference type="Pfam" id="PF00892"/>
    </source>
</evidence>
<feature type="transmembrane region" description="Helical" evidence="6">
    <location>
        <begin position="187"/>
        <end position="207"/>
    </location>
</feature>
<evidence type="ECO:0000313" key="8">
    <source>
        <dbReference type="EMBL" id="ACL71245.1"/>
    </source>
</evidence>
<reference evidence="8 9" key="1">
    <citation type="journal article" date="2011" name="Stand. Genomic Sci.">
        <title>Complete genome sequence of 'Thioalkalivibrio sulfidophilus' HL-EbGr7.</title>
        <authorList>
            <person name="Muyzer G."/>
            <person name="Sorokin D.Y."/>
            <person name="Mavromatis K."/>
            <person name="Lapidus A."/>
            <person name="Clum A."/>
            <person name="Ivanova N."/>
            <person name="Pati A."/>
            <person name="d'Haeseleer P."/>
            <person name="Woyke T."/>
            <person name="Kyrpides N.C."/>
        </authorList>
    </citation>
    <scope>NUCLEOTIDE SEQUENCE [LARGE SCALE GENOMIC DNA]</scope>
    <source>
        <strain evidence="8 9">HL-EbGR7</strain>
    </source>
</reference>
<feature type="transmembrane region" description="Helical" evidence="6">
    <location>
        <begin position="40"/>
        <end position="59"/>
    </location>
</feature>
<evidence type="ECO:0000256" key="3">
    <source>
        <dbReference type="ARBA" id="ARBA00022692"/>
    </source>
</evidence>
<dbReference type="AlphaFoldDB" id="B8GTI5"/>
<dbReference type="RefSeq" id="WP_012636734.1">
    <property type="nucleotide sequence ID" value="NC_011901.1"/>
</dbReference>
<sequence>MQGFHFPPTLALSLASLFWAGNFIVGRALRDAVPAIDMNFWRWTIALVILLPFGALALRRDWALIRSQWRLVVFLALTGIVGFHVFVYTALQTTTAVNALLFLSVSPVMILVGSWLRYGDPISRVQVLAMGISLVGVVVLVTHGELERLLGLEFNIGDLWMLLAVSLWSAYSVVLKTKPAELNQTPLITGTVIVAMLVMTPVYLATLPGDEPVAFTGPVVAGLLYIGVFASVIAYFCWNYGVARLGPSRAGVFLHLNPLFGAVLSIIFLGEGIEPYHLAGAALIATGLVFSSRGAVKPC</sequence>
<keyword evidence="4 6" id="KW-1133">Transmembrane helix</keyword>
<accession>B8GTI5</accession>